<protein>
    <submittedName>
        <fullName evidence="2">Actin-domain-containing protein</fullName>
    </submittedName>
</protein>
<dbReference type="STRING" id="56484.A0A1Y2F424"/>
<dbReference type="InterPro" id="IPR004000">
    <property type="entry name" value="Actin"/>
</dbReference>
<dbReference type="Gene3D" id="3.30.420.40">
    <property type="match status" value="2"/>
</dbReference>
<dbReference type="Pfam" id="PF00022">
    <property type="entry name" value="Actin"/>
    <property type="match status" value="2"/>
</dbReference>
<comment type="caution">
    <text evidence="2">The sequence shown here is derived from an EMBL/GenBank/DDBJ whole genome shotgun (WGS) entry which is preliminary data.</text>
</comment>
<dbReference type="PANTHER" id="PTHR11937">
    <property type="entry name" value="ACTIN"/>
    <property type="match status" value="1"/>
</dbReference>
<proteinExistence type="inferred from homology"/>
<gene>
    <name evidence="2" type="ORF">BCR37DRAFT_117051</name>
</gene>
<dbReference type="EMBL" id="MCFI01000018">
    <property type="protein sequence ID" value="ORY78234.1"/>
    <property type="molecule type" value="Genomic_DNA"/>
</dbReference>
<dbReference type="OrthoDB" id="337660at2759"/>
<dbReference type="SUPFAM" id="SSF53067">
    <property type="entry name" value="Actin-like ATPase domain"/>
    <property type="match status" value="2"/>
</dbReference>
<organism evidence="2 3">
    <name type="scientific">Protomyces lactucae-debilis</name>
    <dbReference type="NCBI Taxonomy" id="2754530"/>
    <lineage>
        <taxon>Eukaryota</taxon>
        <taxon>Fungi</taxon>
        <taxon>Dikarya</taxon>
        <taxon>Ascomycota</taxon>
        <taxon>Taphrinomycotina</taxon>
        <taxon>Taphrinomycetes</taxon>
        <taxon>Taphrinales</taxon>
        <taxon>Protomycetaceae</taxon>
        <taxon>Protomyces</taxon>
    </lineage>
</organism>
<evidence type="ECO:0000313" key="2">
    <source>
        <dbReference type="EMBL" id="ORY78234.1"/>
    </source>
</evidence>
<dbReference type="GeneID" id="63782564"/>
<name>A0A1Y2F424_PROLT</name>
<reference evidence="2 3" key="1">
    <citation type="submission" date="2016-07" db="EMBL/GenBank/DDBJ databases">
        <title>Pervasive Adenine N6-methylation of Active Genes in Fungi.</title>
        <authorList>
            <consortium name="DOE Joint Genome Institute"/>
            <person name="Mondo S.J."/>
            <person name="Dannebaum R.O."/>
            <person name="Kuo R.C."/>
            <person name="Labutti K."/>
            <person name="Haridas S."/>
            <person name="Kuo A."/>
            <person name="Salamov A."/>
            <person name="Ahrendt S.R."/>
            <person name="Lipzen A."/>
            <person name="Sullivan W."/>
            <person name="Andreopoulos W.B."/>
            <person name="Clum A."/>
            <person name="Lindquist E."/>
            <person name="Daum C."/>
            <person name="Ramamoorthy G.K."/>
            <person name="Gryganskyi A."/>
            <person name="Culley D."/>
            <person name="Magnuson J.K."/>
            <person name="James T.Y."/>
            <person name="O'Malley M.A."/>
            <person name="Stajich J.E."/>
            <person name="Spatafora J.W."/>
            <person name="Visel A."/>
            <person name="Grigoriev I.V."/>
        </authorList>
    </citation>
    <scope>NUCLEOTIDE SEQUENCE [LARGE SCALE GENOMIC DNA]</scope>
    <source>
        <strain evidence="2 3">12-1054</strain>
    </source>
</reference>
<sequence>MSKRIAATSKRSSYLHEADACVVLEITDDTLLAGFSGEHAPRCRIPLPSLSTADLGLCEDMLERALRQALNRFLYIELKNKRVMLVEQHFLCIKLKQVIARVLFTYQQARELQFMSGSVCSCLALGLQQALVVSLDAREVTVVPVFDSRPLNKYVRTTILAGDALAQRARYLLQTYSDCSDPTAADIADFLARAAVCLAASPITADLPDIIAHNDLERLYKQHAPPTSLAWTQPSSQHRCTIPQWIRFACVEVLFEGRSRYADFDETALPQLIQQAYRACPIDVRAQLTTLVLTGSASQIRGLPQRLAKETQYNVADSVYGNEVAWAGASLAASIQVEGPALLMTAFNADRRVPDWSR</sequence>
<evidence type="ECO:0000313" key="3">
    <source>
        <dbReference type="Proteomes" id="UP000193685"/>
    </source>
</evidence>
<comment type="similarity">
    <text evidence="1">Belongs to the actin family.</text>
</comment>
<dbReference type="Gene3D" id="3.90.640.10">
    <property type="entry name" value="Actin, Chain A, domain 4"/>
    <property type="match status" value="1"/>
</dbReference>
<dbReference type="Proteomes" id="UP000193685">
    <property type="component" value="Unassembled WGS sequence"/>
</dbReference>
<dbReference type="SMART" id="SM00268">
    <property type="entry name" value="ACTIN"/>
    <property type="match status" value="1"/>
</dbReference>
<dbReference type="OMA" id="VIDIGWY"/>
<dbReference type="InterPro" id="IPR043129">
    <property type="entry name" value="ATPase_NBD"/>
</dbReference>
<keyword evidence="3" id="KW-1185">Reference proteome</keyword>
<accession>A0A1Y2F424</accession>
<evidence type="ECO:0000256" key="1">
    <source>
        <dbReference type="RuleBase" id="RU000487"/>
    </source>
</evidence>
<dbReference type="AlphaFoldDB" id="A0A1Y2F424"/>
<dbReference type="RefSeq" id="XP_040723345.1">
    <property type="nucleotide sequence ID" value="XM_040865965.1"/>
</dbReference>